<accession>A0A9N9S152</accession>
<dbReference type="InterPro" id="IPR012464">
    <property type="entry name" value="DUF1676"/>
</dbReference>
<evidence type="ECO:0000256" key="1">
    <source>
        <dbReference type="SAM" id="Phobius"/>
    </source>
</evidence>
<dbReference type="AlphaFoldDB" id="A0A9N9S152"/>
<sequence>MKVFIVSAMILACAFAAPGVIDNRVESDSSNKMMQYFGSCLENDDITTCLTVKGIAALNRAARASNIQITKGVVLARDPTYARSGKALSENEIVTSLPSENEERSSRLFEMATESVNEFLKSHSLQFKLPEETTQEVSRALEEGRGKLKKKLKGPLLMFLGSKIFALVPLFLIGLGFLAFKALIVSKIALVLALVLSVGKMMGGGGGLGGLGGLGVLGKVAGLSSGLGGLGGGSSSAGGYANSGATAGGYSNTGATGAGWSGSGNSAYPYARSYDEAQDLAYSAHTQTE</sequence>
<reference evidence="3" key="1">
    <citation type="submission" date="2022-01" db="EMBL/GenBank/DDBJ databases">
        <authorList>
            <person name="King R."/>
        </authorList>
    </citation>
    <scope>NUCLEOTIDE SEQUENCE</scope>
</reference>
<keyword evidence="2" id="KW-0732">Signal</keyword>
<dbReference type="GO" id="GO:0016020">
    <property type="term" value="C:membrane"/>
    <property type="evidence" value="ECO:0007669"/>
    <property type="project" value="TreeGrafter"/>
</dbReference>
<dbReference type="Pfam" id="PF07898">
    <property type="entry name" value="DUF1676"/>
    <property type="match status" value="1"/>
</dbReference>
<dbReference type="Proteomes" id="UP001153620">
    <property type="component" value="Chromosome 3"/>
</dbReference>
<dbReference type="OrthoDB" id="8191402at2759"/>
<dbReference type="PANTHER" id="PTHR21879">
    <property type="entry name" value="FI03362P-RELATED-RELATED"/>
    <property type="match status" value="1"/>
</dbReference>
<keyword evidence="1" id="KW-0812">Transmembrane</keyword>
<reference evidence="3" key="2">
    <citation type="submission" date="2022-10" db="EMBL/GenBank/DDBJ databases">
        <authorList>
            <consortium name="ENA_rothamsted_submissions"/>
            <consortium name="culmorum"/>
            <person name="King R."/>
        </authorList>
    </citation>
    <scope>NUCLEOTIDE SEQUENCE</scope>
</reference>
<dbReference type="EMBL" id="OU895879">
    <property type="protein sequence ID" value="CAG9808879.1"/>
    <property type="molecule type" value="Genomic_DNA"/>
</dbReference>
<organism evidence="3 4">
    <name type="scientific">Chironomus riparius</name>
    <dbReference type="NCBI Taxonomy" id="315576"/>
    <lineage>
        <taxon>Eukaryota</taxon>
        <taxon>Metazoa</taxon>
        <taxon>Ecdysozoa</taxon>
        <taxon>Arthropoda</taxon>
        <taxon>Hexapoda</taxon>
        <taxon>Insecta</taxon>
        <taxon>Pterygota</taxon>
        <taxon>Neoptera</taxon>
        <taxon>Endopterygota</taxon>
        <taxon>Diptera</taxon>
        <taxon>Nematocera</taxon>
        <taxon>Chironomoidea</taxon>
        <taxon>Chironomidae</taxon>
        <taxon>Chironominae</taxon>
        <taxon>Chironomus</taxon>
    </lineage>
</organism>
<evidence type="ECO:0000313" key="4">
    <source>
        <dbReference type="Proteomes" id="UP001153620"/>
    </source>
</evidence>
<evidence type="ECO:0000313" key="3">
    <source>
        <dbReference type="EMBL" id="CAG9808879.1"/>
    </source>
</evidence>
<protein>
    <recommendedName>
        <fullName evidence="5">Osiris 6</fullName>
    </recommendedName>
</protein>
<evidence type="ECO:0008006" key="5">
    <source>
        <dbReference type="Google" id="ProtNLM"/>
    </source>
</evidence>
<name>A0A9N9S152_9DIPT</name>
<evidence type="ECO:0000256" key="2">
    <source>
        <dbReference type="SAM" id="SignalP"/>
    </source>
</evidence>
<feature type="transmembrane region" description="Helical" evidence="1">
    <location>
        <begin position="156"/>
        <end position="180"/>
    </location>
</feature>
<keyword evidence="1" id="KW-0472">Membrane</keyword>
<feature type="signal peptide" evidence="2">
    <location>
        <begin position="1"/>
        <end position="16"/>
    </location>
</feature>
<keyword evidence="1" id="KW-1133">Transmembrane helix</keyword>
<dbReference type="PANTHER" id="PTHR21879:SF17">
    <property type="entry name" value="LD24139P"/>
    <property type="match status" value="1"/>
</dbReference>
<keyword evidence="4" id="KW-1185">Reference proteome</keyword>
<proteinExistence type="predicted"/>
<feature type="chain" id="PRO_5040339596" description="Osiris 6" evidence="2">
    <location>
        <begin position="17"/>
        <end position="289"/>
    </location>
</feature>
<gene>
    <name evidence="3" type="ORF">CHIRRI_LOCUS11714</name>
</gene>